<proteinExistence type="inferred from homology"/>
<dbReference type="PANTHER" id="PTHR47901:SF3">
    <property type="entry name" value="CASPASE-1"/>
    <property type="match status" value="1"/>
</dbReference>
<dbReference type="InterPro" id="IPR011600">
    <property type="entry name" value="Pept_C14_caspase"/>
</dbReference>
<protein>
    <submittedName>
        <fullName evidence="6">Uncharacterized protein</fullName>
    </submittedName>
</protein>
<evidence type="ECO:0000256" key="1">
    <source>
        <dbReference type="ARBA" id="ARBA00010134"/>
    </source>
</evidence>
<dbReference type="SUPFAM" id="SSF52129">
    <property type="entry name" value="Caspase-like"/>
    <property type="match status" value="1"/>
</dbReference>
<dbReference type="SUPFAM" id="SSF47986">
    <property type="entry name" value="DEATH domain"/>
    <property type="match status" value="1"/>
</dbReference>
<dbReference type="InterPro" id="IPR001315">
    <property type="entry name" value="CARD"/>
</dbReference>
<dbReference type="InterPro" id="IPR002138">
    <property type="entry name" value="Pept_C14_p10"/>
</dbReference>
<keyword evidence="7" id="KW-1185">Reference proteome</keyword>
<evidence type="ECO:0000259" key="3">
    <source>
        <dbReference type="PROSITE" id="PS50207"/>
    </source>
</evidence>
<organism evidence="6 7">
    <name type="scientific">Orchesella dallaii</name>
    <dbReference type="NCBI Taxonomy" id="48710"/>
    <lineage>
        <taxon>Eukaryota</taxon>
        <taxon>Metazoa</taxon>
        <taxon>Ecdysozoa</taxon>
        <taxon>Arthropoda</taxon>
        <taxon>Hexapoda</taxon>
        <taxon>Collembola</taxon>
        <taxon>Entomobryomorpha</taxon>
        <taxon>Entomobryoidea</taxon>
        <taxon>Orchesellidae</taxon>
        <taxon>Orchesellinae</taxon>
        <taxon>Orchesella</taxon>
    </lineage>
</organism>
<accession>A0ABP1RJ05</accession>
<dbReference type="InterPro" id="IPR015917">
    <property type="entry name" value="Pept_C14A"/>
</dbReference>
<dbReference type="CDD" id="cd01671">
    <property type="entry name" value="CARD"/>
    <property type="match status" value="1"/>
</dbReference>
<evidence type="ECO:0000313" key="6">
    <source>
        <dbReference type="EMBL" id="CAL8129012.1"/>
    </source>
</evidence>
<evidence type="ECO:0000256" key="2">
    <source>
        <dbReference type="RuleBase" id="RU003971"/>
    </source>
</evidence>
<dbReference type="PROSITE" id="PS50208">
    <property type="entry name" value="CASPASE_P20"/>
    <property type="match status" value="1"/>
</dbReference>
<reference evidence="6 7" key="1">
    <citation type="submission" date="2024-08" db="EMBL/GenBank/DDBJ databases">
        <authorList>
            <person name="Cucini C."/>
            <person name="Frati F."/>
        </authorList>
    </citation>
    <scope>NUCLEOTIDE SEQUENCE [LARGE SCALE GENOMIC DNA]</scope>
</reference>
<feature type="domain" description="CARD" evidence="5">
    <location>
        <begin position="1"/>
        <end position="64"/>
    </location>
</feature>
<dbReference type="Pfam" id="PF00656">
    <property type="entry name" value="Peptidase_C14"/>
    <property type="match status" value="1"/>
</dbReference>
<dbReference type="Gene3D" id="3.40.50.1460">
    <property type="match status" value="1"/>
</dbReference>
<evidence type="ECO:0000259" key="4">
    <source>
        <dbReference type="PROSITE" id="PS50208"/>
    </source>
</evidence>
<comment type="similarity">
    <text evidence="1 2">Belongs to the peptidase C14A family.</text>
</comment>
<feature type="domain" description="Caspase family p10" evidence="3">
    <location>
        <begin position="327"/>
        <end position="417"/>
    </location>
</feature>
<feature type="domain" description="Caspase family p20" evidence="4">
    <location>
        <begin position="179"/>
        <end position="280"/>
    </location>
</feature>
<dbReference type="PROSITE" id="PS50207">
    <property type="entry name" value="CASPASE_P10"/>
    <property type="match status" value="1"/>
</dbReference>
<dbReference type="PROSITE" id="PS50209">
    <property type="entry name" value="CARD"/>
    <property type="match status" value="1"/>
</dbReference>
<comment type="caution">
    <text evidence="6">The sequence shown here is derived from an EMBL/GenBank/DDBJ whole genome shotgun (WGS) entry which is preliminary data.</text>
</comment>
<gene>
    <name evidence="6" type="ORF">ODALV1_LOCUS22771</name>
</gene>
<dbReference type="SMART" id="SM00115">
    <property type="entry name" value="CASc"/>
    <property type="match status" value="1"/>
</dbReference>
<sequence>MEKWQEEIIRRNLSFIITNVKCTITLLSKLEERNVLSAEDVDTVNVTLKQTDKSYKLIRLLTQKLHGFEIFIAVLLDPDVKQYAPAKLLIEERSNYYKEHRIAAPNPVLAFPDFPDVSAITTPHENTQTHSESYHEVPSELPKELHDFVHEGVQLDVDVKWPEATVTSKPSRYILPPKGKGYAFILNIVEIPGEKIRKGADLDTTYMTNLWKGLGYEIFPKNEDFRKGHSKCEGDIRKELEIFREKCIEDKIDSFVIFIGSHGYNDVILTSDKKTLDIYDDIIYQFQFGISERKNGKMVEKRVARIFLNQSCQIDAPQDLVKSTNSGGSRTPNVSDTIYIKAQIPKFEAGRDIKCGSYFVIVLTYVLMTKAWNTQLLAMLEEVQALLKRVSKYAGDDACQICPFVQMGFSHPLYFFTREKEV</sequence>
<dbReference type="InterPro" id="IPR002398">
    <property type="entry name" value="Pept_C14"/>
</dbReference>
<name>A0ABP1RJ05_9HEXA</name>
<evidence type="ECO:0000259" key="5">
    <source>
        <dbReference type="PROSITE" id="PS50209"/>
    </source>
</evidence>
<dbReference type="Gene3D" id="1.10.533.10">
    <property type="entry name" value="Death Domain, Fas"/>
    <property type="match status" value="1"/>
</dbReference>
<evidence type="ECO:0000313" key="7">
    <source>
        <dbReference type="Proteomes" id="UP001642540"/>
    </source>
</evidence>
<dbReference type="PANTHER" id="PTHR47901">
    <property type="entry name" value="CASPASE RECRUITMENT DOMAIN-CONTAINING PROTEIN 18"/>
    <property type="match status" value="1"/>
</dbReference>
<dbReference type="Proteomes" id="UP001642540">
    <property type="component" value="Unassembled WGS sequence"/>
</dbReference>
<dbReference type="InterPro" id="IPR011029">
    <property type="entry name" value="DEATH-like_dom_sf"/>
</dbReference>
<dbReference type="InterPro" id="IPR029030">
    <property type="entry name" value="Caspase-like_dom_sf"/>
</dbReference>
<dbReference type="InterPro" id="IPR001309">
    <property type="entry name" value="Pept_C14_p20"/>
</dbReference>
<dbReference type="EMBL" id="CAXLJM020000075">
    <property type="protein sequence ID" value="CAL8129012.1"/>
    <property type="molecule type" value="Genomic_DNA"/>
</dbReference>